<proteinExistence type="predicted"/>
<organism evidence="2">
    <name type="scientific">bioreactor metagenome</name>
    <dbReference type="NCBI Taxonomy" id="1076179"/>
    <lineage>
        <taxon>unclassified sequences</taxon>
        <taxon>metagenomes</taxon>
        <taxon>ecological metagenomes</taxon>
    </lineage>
</organism>
<sequence length="133" mass="14777">MAVLLKNLFIEIVPVEPAADSLADKGSEHQGGDKGEFVGHFENNEDAGHRRAHYCPQTGAHSDNCQRHLIRLRHRKEKASEGAQADARHCPEEQGWRKDASTSSKPKAGNGGSQFRNKEHRCDFPPNAASQRR</sequence>
<dbReference type="AlphaFoldDB" id="A0A645HRU1"/>
<comment type="caution">
    <text evidence="2">The sequence shown here is derived from an EMBL/GenBank/DDBJ whole genome shotgun (WGS) entry which is preliminary data.</text>
</comment>
<feature type="compositionally biased region" description="Basic and acidic residues" evidence="1">
    <location>
        <begin position="22"/>
        <end position="49"/>
    </location>
</feature>
<protein>
    <submittedName>
        <fullName evidence="2">Uncharacterized protein</fullName>
    </submittedName>
</protein>
<gene>
    <name evidence="2" type="ORF">SDC9_188859</name>
</gene>
<reference evidence="2" key="1">
    <citation type="submission" date="2019-08" db="EMBL/GenBank/DDBJ databases">
        <authorList>
            <person name="Kucharzyk K."/>
            <person name="Murdoch R.W."/>
            <person name="Higgins S."/>
            <person name="Loffler F."/>
        </authorList>
    </citation>
    <scope>NUCLEOTIDE SEQUENCE</scope>
</reference>
<feature type="region of interest" description="Disordered" evidence="1">
    <location>
        <begin position="72"/>
        <end position="133"/>
    </location>
</feature>
<accession>A0A645HRU1</accession>
<name>A0A645HRU1_9ZZZZ</name>
<dbReference type="EMBL" id="VSSQ01098283">
    <property type="protein sequence ID" value="MPN41316.1"/>
    <property type="molecule type" value="Genomic_DNA"/>
</dbReference>
<evidence type="ECO:0000313" key="2">
    <source>
        <dbReference type="EMBL" id="MPN41316.1"/>
    </source>
</evidence>
<feature type="region of interest" description="Disordered" evidence="1">
    <location>
        <begin position="21"/>
        <end position="60"/>
    </location>
</feature>
<feature type="compositionally biased region" description="Basic and acidic residues" evidence="1">
    <location>
        <begin position="86"/>
        <end position="100"/>
    </location>
</feature>
<evidence type="ECO:0000256" key="1">
    <source>
        <dbReference type="SAM" id="MobiDB-lite"/>
    </source>
</evidence>